<name>A0A0F4YWQ2_RASE3</name>
<dbReference type="SMART" id="SM01110">
    <property type="entry name" value="Cutinase"/>
    <property type="match status" value="1"/>
</dbReference>
<comment type="similarity">
    <text evidence="2">Belongs to the cutinase family.</text>
</comment>
<dbReference type="InterPro" id="IPR011150">
    <property type="entry name" value="Cutinase_monf"/>
</dbReference>
<evidence type="ECO:0000256" key="2">
    <source>
        <dbReference type="ARBA" id="ARBA00007534"/>
    </source>
</evidence>
<evidence type="ECO:0000256" key="8">
    <source>
        <dbReference type="ARBA" id="ARBA00023157"/>
    </source>
</evidence>
<accession>A0A0F4YWQ2</accession>
<protein>
    <recommendedName>
        <fullName evidence="3">cutinase</fullName>
        <ecNumber evidence="3">3.1.1.74</ecNumber>
    </recommendedName>
</protein>
<dbReference type="OrthoDB" id="4224870at2759"/>
<proteinExistence type="inferred from homology"/>
<evidence type="ECO:0000256" key="3">
    <source>
        <dbReference type="ARBA" id="ARBA00013095"/>
    </source>
</evidence>
<dbReference type="Pfam" id="PF01083">
    <property type="entry name" value="Cutinase"/>
    <property type="match status" value="1"/>
</dbReference>
<comment type="caution">
    <text evidence="10">The sequence shown here is derived from an EMBL/GenBank/DDBJ whole genome shotgun (WGS) entry which is preliminary data.</text>
</comment>
<dbReference type="RefSeq" id="XP_013329329.1">
    <property type="nucleotide sequence ID" value="XM_013473875.1"/>
</dbReference>
<dbReference type="PANTHER" id="PTHR48250">
    <property type="entry name" value="CUTINASE 2-RELATED"/>
    <property type="match status" value="1"/>
</dbReference>
<evidence type="ECO:0000256" key="6">
    <source>
        <dbReference type="ARBA" id="ARBA00022729"/>
    </source>
</evidence>
<dbReference type="GO" id="GO:0050525">
    <property type="term" value="F:cutinase activity"/>
    <property type="evidence" value="ECO:0007669"/>
    <property type="project" value="UniProtKB-EC"/>
</dbReference>
<organism evidence="10 11">
    <name type="scientific">Rasamsonia emersonii (strain ATCC 16479 / CBS 393.64 / IMI 116815)</name>
    <dbReference type="NCBI Taxonomy" id="1408163"/>
    <lineage>
        <taxon>Eukaryota</taxon>
        <taxon>Fungi</taxon>
        <taxon>Dikarya</taxon>
        <taxon>Ascomycota</taxon>
        <taxon>Pezizomycotina</taxon>
        <taxon>Eurotiomycetes</taxon>
        <taxon>Eurotiomycetidae</taxon>
        <taxon>Eurotiales</taxon>
        <taxon>Trichocomaceae</taxon>
        <taxon>Rasamsonia</taxon>
    </lineage>
</organism>
<evidence type="ECO:0000256" key="5">
    <source>
        <dbReference type="ARBA" id="ARBA00022525"/>
    </source>
</evidence>
<dbReference type="PANTHER" id="PTHR48250:SF3">
    <property type="entry name" value="CUTINASE 1-RELATED"/>
    <property type="match status" value="1"/>
</dbReference>
<keyword evidence="11" id="KW-1185">Reference proteome</keyword>
<comment type="subcellular location">
    <subcellularLocation>
        <location evidence="1">Secreted</location>
    </subcellularLocation>
</comment>
<keyword evidence="5" id="KW-0964">Secreted</keyword>
<keyword evidence="7" id="KW-0378">Hydrolase</keyword>
<gene>
    <name evidence="10" type="ORF">T310_3260</name>
</gene>
<evidence type="ECO:0000256" key="9">
    <source>
        <dbReference type="ARBA" id="ARBA00034045"/>
    </source>
</evidence>
<dbReference type="InterPro" id="IPR029058">
    <property type="entry name" value="AB_hydrolase_fold"/>
</dbReference>
<dbReference type="EC" id="3.1.1.74" evidence="3"/>
<keyword evidence="8" id="KW-1015">Disulfide bond</keyword>
<comment type="catalytic activity">
    <reaction evidence="9">
        <text>cutin + H2O = cutin monomers.</text>
        <dbReference type="EC" id="3.1.1.74"/>
    </reaction>
</comment>
<dbReference type="GeneID" id="25315610"/>
<evidence type="ECO:0000256" key="1">
    <source>
        <dbReference type="ARBA" id="ARBA00004613"/>
    </source>
</evidence>
<evidence type="ECO:0000313" key="10">
    <source>
        <dbReference type="EMBL" id="KKA22717.1"/>
    </source>
</evidence>
<keyword evidence="4" id="KW-0719">Serine esterase</keyword>
<keyword evidence="6" id="KW-0732">Signal</keyword>
<dbReference type="GO" id="GO:0016052">
    <property type="term" value="P:carbohydrate catabolic process"/>
    <property type="evidence" value="ECO:0007669"/>
    <property type="project" value="TreeGrafter"/>
</dbReference>
<evidence type="ECO:0000256" key="4">
    <source>
        <dbReference type="ARBA" id="ARBA00022487"/>
    </source>
</evidence>
<dbReference type="EMBL" id="LASV01000129">
    <property type="protein sequence ID" value="KKA22717.1"/>
    <property type="molecule type" value="Genomic_DNA"/>
</dbReference>
<dbReference type="SUPFAM" id="SSF53474">
    <property type="entry name" value="alpha/beta-Hydrolases"/>
    <property type="match status" value="1"/>
</dbReference>
<dbReference type="Proteomes" id="UP000053958">
    <property type="component" value="Unassembled WGS sequence"/>
</dbReference>
<dbReference type="InterPro" id="IPR000675">
    <property type="entry name" value="Cutinase/axe"/>
</dbReference>
<evidence type="ECO:0000256" key="7">
    <source>
        <dbReference type="ARBA" id="ARBA00022801"/>
    </source>
</evidence>
<evidence type="ECO:0000313" key="11">
    <source>
        <dbReference type="Proteomes" id="UP000053958"/>
    </source>
</evidence>
<dbReference type="AlphaFoldDB" id="A0A0F4YWQ2"/>
<sequence length="200" mass="21109">MQIASNIGVWVGPQFFSALSSKISSVALQSVDPSAYKADLEGYLAEWGSNDGAKSLAETVDAYVAKCPESAVVVSGWSQGALVVHKALEQLSSSALKQVAGVVTFGDPNHLWDNISLPASIKSFTSPCVTGTIFDPLCAQLPRDFKMPTSLSDIVSPFKKLPSVAVGEQQAEAAASLVKQFPGQLAASWDAFVHRLYGCS</sequence>
<dbReference type="Gene3D" id="3.40.50.1820">
    <property type="entry name" value="alpha/beta hydrolase"/>
    <property type="match status" value="1"/>
</dbReference>
<dbReference type="GO" id="GO:0005576">
    <property type="term" value="C:extracellular region"/>
    <property type="evidence" value="ECO:0007669"/>
    <property type="project" value="UniProtKB-SubCell"/>
</dbReference>
<reference evidence="10 11" key="1">
    <citation type="submission" date="2015-04" db="EMBL/GenBank/DDBJ databases">
        <authorList>
            <person name="Heijne W.H."/>
            <person name="Fedorova N.D."/>
            <person name="Nierman W.C."/>
            <person name="Vollebregt A.W."/>
            <person name="Zhao Z."/>
            <person name="Wu L."/>
            <person name="Kumar M."/>
            <person name="Stam H."/>
            <person name="van den Berg M.A."/>
            <person name="Pel H.J."/>
        </authorList>
    </citation>
    <scope>NUCLEOTIDE SEQUENCE [LARGE SCALE GENOMIC DNA]</scope>
    <source>
        <strain evidence="10 11">CBS 393.64</strain>
    </source>
</reference>